<dbReference type="InterPro" id="IPR036291">
    <property type="entry name" value="NAD(P)-bd_dom_sf"/>
</dbReference>
<dbReference type="SUPFAM" id="SSF51735">
    <property type="entry name" value="NAD(P)-binding Rossmann-fold domains"/>
    <property type="match status" value="1"/>
</dbReference>
<dbReference type="RefSeq" id="WP_072952156.1">
    <property type="nucleotide sequence ID" value="NZ_FRCT01000017.1"/>
</dbReference>
<dbReference type="OrthoDB" id="9811743at2"/>
<dbReference type="PANTHER" id="PTHR43245">
    <property type="entry name" value="BIFUNCTIONAL POLYMYXIN RESISTANCE PROTEIN ARNA"/>
    <property type="match status" value="1"/>
</dbReference>
<evidence type="ECO:0000259" key="1">
    <source>
        <dbReference type="Pfam" id="PF01370"/>
    </source>
</evidence>
<dbReference type="InterPro" id="IPR001509">
    <property type="entry name" value="Epimerase_deHydtase"/>
</dbReference>
<protein>
    <submittedName>
        <fullName evidence="2">UDP-glucose 4-epimerase</fullName>
    </submittedName>
</protein>
<dbReference type="EMBL" id="FRCT01000017">
    <property type="protein sequence ID" value="SHM83461.1"/>
    <property type="molecule type" value="Genomic_DNA"/>
</dbReference>
<dbReference type="Proteomes" id="UP000184394">
    <property type="component" value="Unassembled WGS sequence"/>
</dbReference>
<sequence length="318" mass="36052">MEKVLVTGGCGLIGQHICSGLLKKGFEVIAIDREESGYNEGKLHYSSVICSPTDKNAIAEVFEKNKINIVILAACTVDNDLGPIVTEEQMQESASVDKFIFRYAFTDENVKMVMLLSTDQVYQFPKSREPIREDSDLKPVTNYAVMKYKSEKEIVSEVSRHKDKICCIIRFSPVYTLNFTDNLIAKITDPKDGSNFVYGQGQYGFQMCCVHNLVDFILCYVKNADSTSYTGIYNVGDRLLTTAADIITFMREKHRLGAVMQKQPAGTFSKLKGIFSANKDEKTNYRYLDLAKIENNNMLDNTKARKLVNFRWDIHNTK</sequence>
<dbReference type="InterPro" id="IPR050177">
    <property type="entry name" value="Lipid_A_modif_metabolic_enz"/>
</dbReference>
<dbReference type="Pfam" id="PF01370">
    <property type="entry name" value="Epimerase"/>
    <property type="match status" value="1"/>
</dbReference>
<gene>
    <name evidence="2" type="ORF">SAMN04487860_11712</name>
</gene>
<evidence type="ECO:0000313" key="2">
    <source>
        <dbReference type="EMBL" id="SHM83461.1"/>
    </source>
</evidence>
<dbReference type="Gene3D" id="3.40.50.720">
    <property type="entry name" value="NAD(P)-binding Rossmann-like Domain"/>
    <property type="match status" value="1"/>
</dbReference>
<organism evidence="2 3">
    <name type="scientific">Ruminococcus flavefaciens</name>
    <dbReference type="NCBI Taxonomy" id="1265"/>
    <lineage>
        <taxon>Bacteria</taxon>
        <taxon>Bacillati</taxon>
        <taxon>Bacillota</taxon>
        <taxon>Clostridia</taxon>
        <taxon>Eubacteriales</taxon>
        <taxon>Oscillospiraceae</taxon>
        <taxon>Ruminococcus</taxon>
    </lineage>
</organism>
<feature type="domain" description="NAD-dependent epimerase/dehydratase" evidence="1">
    <location>
        <begin position="4"/>
        <end position="236"/>
    </location>
</feature>
<dbReference type="PANTHER" id="PTHR43245:SF13">
    <property type="entry name" value="UDP-D-APIOSE_UDP-D-XYLOSE SYNTHASE 2"/>
    <property type="match status" value="1"/>
</dbReference>
<dbReference type="AlphaFoldDB" id="A0A1M7M019"/>
<accession>A0A1M7M019</accession>
<name>A0A1M7M019_RUMFL</name>
<reference evidence="2 3" key="1">
    <citation type="submission" date="2016-11" db="EMBL/GenBank/DDBJ databases">
        <authorList>
            <person name="Jaros S."/>
            <person name="Januszkiewicz K."/>
            <person name="Wedrychowicz H."/>
        </authorList>
    </citation>
    <scope>NUCLEOTIDE SEQUENCE [LARGE SCALE GENOMIC DNA]</scope>
    <source>
        <strain evidence="2 3">Y1</strain>
    </source>
</reference>
<evidence type="ECO:0000313" key="3">
    <source>
        <dbReference type="Proteomes" id="UP000184394"/>
    </source>
</evidence>
<proteinExistence type="predicted"/>